<organism evidence="3 4">
    <name type="scientific">Sinomonas atrocyanea</name>
    <dbReference type="NCBI Taxonomy" id="37927"/>
    <lineage>
        <taxon>Bacteria</taxon>
        <taxon>Bacillati</taxon>
        <taxon>Actinomycetota</taxon>
        <taxon>Actinomycetes</taxon>
        <taxon>Micrococcales</taxon>
        <taxon>Micrococcaceae</taxon>
        <taxon>Sinomonas</taxon>
    </lineage>
</organism>
<keyword evidence="2" id="KW-0472">Membrane</keyword>
<keyword evidence="2" id="KW-0812">Transmembrane</keyword>
<feature type="region of interest" description="Disordered" evidence="1">
    <location>
        <begin position="37"/>
        <end position="73"/>
    </location>
</feature>
<dbReference type="EMBL" id="CP014518">
    <property type="protein sequence ID" value="AMM31581.1"/>
    <property type="molecule type" value="Genomic_DNA"/>
</dbReference>
<dbReference type="STRING" id="37927.SA2016_0893"/>
<reference evidence="3 4" key="1">
    <citation type="submission" date="2016-02" db="EMBL/GenBank/DDBJ databases">
        <title>Complete genome of Sinomonas atrocyanea KCTC 3377.</title>
        <authorList>
            <person name="Kim K.M."/>
        </authorList>
    </citation>
    <scope>NUCLEOTIDE SEQUENCE [LARGE SCALE GENOMIC DNA]</scope>
    <source>
        <strain evidence="3 4">KCTC 3377</strain>
    </source>
</reference>
<sequence>MGENILIGFLGGLITGISPCILPVLPVIFFSGGLDSARRGAPSSAPAAAGARGDLAGPRGDLAHPGGDVGGVGVPMVFVKPLRLRGW</sequence>
<keyword evidence="2" id="KW-1133">Transmembrane helix</keyword>
<dbReference type="KEGG" id="satk:SA2016_0893"/>
<evidence type="ECO:0000313" key="4">
    <source>
        <dbReference type="Proteomes" id="UP000070134"/>
    </source>
</evidence>
<keyword evidence="4" id="KW-1185">Reference proteome</keyword>
<evidence type="ECO:0000313" key="3">
    <source>
        <dbReference type="EMBL" id="AMM31581.1"/>
    </source>
</evidence>
<dbReference type="AlphaFoldDB" id="A0A126ZYC2"/>
<feature type="compositionally biased region" description="Low complexity" evidence="1">
    <location>
        <begin position="39"/>
        <end position="60"/>
    </location>
</feature>
<protein>
    <submittedName>
        <fullName evidence="3">Uncharacterized protein</fullName>
    </submittedName>
</protein>
<feature type="transmembrane region" description="Helical" evidence="2">
    <location>
        <begin position="6"/>
        <end position="30"/>
    </location>
</feature>
<accession>A0A126ZYC2</accession>
<evidence type="ECO:0000256" key="2">
    <source>
        <dbReference type="SAM" id="Phobius"/>
    </source>
</evidence>
<evidence type="ECO:0000256" key="1">
    <source>
        <dbReference type="SAM" id="MobiDB-lite"/>
    </source>
</evidence>
<proteinExistence type="predicted"/>
<gene>
    <name evidence="3" type="ORF">SA2016_0893</name>
</gene>
<dbReference type="PATRIC" id="fig|37927.3.peg.922"/>
<dbReference type="RefSeq" id="WP_066495765.1">
    <property type="nucleotide sequence ID" value="NZ_CP014518.1"/>
</dbReference>
<dbReference type="Proteomes" id="UP000070134">
    <property type="component" value="Chromosome"/>
</dbReference>
<name>A0A126ZYC2_9MICC</name>